<dbReference type="PANTHER" id="PTHR33603">
    <property type="entry name" value="METHYLTRANSFERASE"/>
    <property type="match status" value="1"/>
</dbReference>
<dbReference type="PIRSF" id="PIRSF004505">
    <property type="entry name" value="MT_bac"/>
    <property type="match status" value="1"/>
</dbReference>
<dbReference type="AlphaFoldDB" id="A0A644TZW3"/>
<comment type="similarity">
    <text evidence="4">Belongs to the RNA methyltransferase RlmH family.</text>
</comment>
<dbReference type="HAMAP" id="MF_00658">
    <property type="entry name" value="23SrRNA_methyltr_H"/>
    <property type="match status" value="1"/>
</dbReference>
<keyword evidence="2 5" id="KW-0808">Transferase</keyword>
<dbReference type="Gene3D" id="3.40.1280.10">
    <property type="match status" value="1"/>
</dbReference>
<evidence type="ECO:0000313" key="5">
    <source>
        <dbReference type="EMBL" id="MPL72515.1"/>
    </source>
</evidence>
<evidence type="ECO:0000256" key="1">
    <source>
        <dbReference type="ARBA" id="ARBA00022603"/>
    </source>
</evidence>
<dbReference type="InterPro" id="IPR029026">
    <property type="entry name" value="tRNA_m1G_MTases_N"/>
</dbReference>
<reference evidence="5" key="1">
    <citation type="submission" date="2019-08" db="EMBL/GenBank/DDBJ databases">
        <authorList>
            <person name="Kucharzyk K."/>
            <person name="Murdoch R.W."/>
            <person name="Higgins S."/>
            <person name="Loffler F."/>
        </authorList>
    </citation>
    <scope>NUCLEOTIDE SEQUENCE</scope>
</reference>
<accession>A0A644TZW3</accession>
<evidence type="ECO:0000256" key="4">
    <source>
        <dbReference type="ARBA" id="ARBA00038303"/>
    </source>
</evidence>
<dbReference type="InterPro" id="IPR003742">
    <property type="entry name" value="RlmH-like"/>
</dbReference>
<proteinExistence type="inferred from homology"/>
<keyword evidence="1 5" id="KW-0489">Methyltransferase</keyword>
<dbReference type="GO" id="GO:0008168">
    <property type="term" value="F:methyltransferase activity"/>
    <property type="evidence" value="ECO:0007669"/>
    <property type="project" value="UniProtKB-KW"/>
</dbReference>
<sequence length="158" mass="18240">MKISFLLTGKTESLSLIKEMEIYEERIRRYSAYSRIEIPELKKVASLSKEEIKQREGEIILKHIKQQDQVVLLDVAARCQTSEEFATFIEKRGVYGARNLVFVVGGAYGFSEEVYARADFKLSLSPMTFSHQLARLLFLEQLYRAFTIIRGEPYHHGG</sequence>
<comment type="caution">
    <text evidence="5">The sequence shown here is derived from an EMBL/GenBank/DDBJ whole genome shotgun (WGS) entry which is preliminary data.</text>
</comment>
<evidence type="ECO:0000256" key="3">
    <source>
        <dbReference type="ARBA" id="ARBA00022691"/>
    </source>
</evidence>
<gene>
    <name evidence="5" type="primary">rlmH_7</name>
    <name evidence="5" type="ORF">SDC9_18300</name>
</gene>
<organism evidence="5">
    <name type="scientific">bioreactor metagenome</name>
    <dbReference type="NCBI Taxonomy" id="1076179"/>
    <lineage>
        <taxon>unclassified sequences</taxon>
        <taxon>metagenomes</taxon>
        <taxon>ecological metagenomes</taxon>
    </lineage>
</organism>
<name>A0A644TZW3_9ZZZZ</name>
<dbReference type="Pfam" id="PF02590">
    <property type="entry name" value="SPOUT_MTase"/>
    <property type="match status" value="1"/>
</dbReference>
<dbReference type="InterPro" id="IPR029028">
    <property type="entry name" value="Alpha/beta_knot_MTases"/>
</dbReference>
<dbReference type="SUPFAM" id="SSF75217">
    <property type="entry name" value="alpha/beta knot"/>
    <property type="match status" value="1"/>
</dbReference>
<dbReference type="GO" id="GO:0006364">
    <property type="term" value="P:rRNA processing"/>
    <property type="evidence" value="ECO:0007669"/>
    <property type="project" value="InterPro"/>
</dbReference>
<evidence type="ECO:0000256" key="2">
    <source>
        <dbReference type="ARBA" id="ARBA00022679"/>
    </source>
</evidence>
<protein>
    <submittedName>
        <fullName evidence="5">Ribosomal RNA large subunit methyltransferase H</fullName>
        <ecNumber evidence="5">2.1.1.177</ecNumber>
    </submittedName>
</protein>
<dbReference type="GO" id="GO:0032259">
    <property type="term" value="P:methylation"/>
    <property type="evidence" value="ECO:0007669"/>
    <property type="project" value="UniProtKB-KW"/>
</dbReference>
<dbReference type="CDD" id="cd18081">
    <property type="entry name" value="RlmH-like"/>
    <property type="match status" value="1"/>
</dbReference>
<dbReference type="EMBL" id="VSSQ01000066">
    <property type="protein sequence ID" value="MPL72515.1"/>
    <property type="molecule type" value="Genomic_DNA"/>
</dbReference>
<dbReference type="PANTHER" id="PTHR33603:SF1">
    <property type="entry name" value="RIBOSOMAL RNA LARGE SUBUNIT METHYLTRANSFERASE H"/>
    <property type="match status" value="1"/>
</dbReference>
<keyword evidence="3" id="KW-0949">S-adenosyl-L-methionine</keyword>
<dbReference type="EC" id="2.1.1.177" evidence="5"/>